<dbReference type="STRING" id="623744.A0A553RK68"/>
<dbReference type="GO" id="GO:0046983">
    <property type="term" value="F:protein dimerization activity"/>
    <property type="evidence" value="ECO:0007669"/>
    <property type="project" value="InterPro"/>
</dbReference>
<accession>A0A553RK68</accession>
<dbReference type="InterPro" id="IPR050359">
    <property type="entry name" value="bHLH_transcription_factors"/>
</dbReference>
<keyword evidence="4" id="KW-0804">Transcription</keyword>
<keyword evidence="9" id="KW-1185">Reference proteome</keyword>
<comment type="caution">
    <text evidence="8">The sequence shown here is derived from an EMBL/GenBank/DDBJ whole genome shotgun (WGS) entry which is preliminary data.</text>
</comment>
<dbReference type="InterPro" id="IPR036638">
    <property type="entry name" value="HLH_DNA-bd_sf"/>
</dbReference>
<evidence type="ECO:0000256" key="5">
    <source>
        <dbReference type="ARBA" id="ARBA00023242"/>
    </source>
</evidence>
<evidence type="ECO:0000256" key="6">
    <source>
        <dbReference type="ARBA" id="ARBA00030141"/>
    </source>
</evidence>
<dbReference type="InterPro" id="IPR011598">
    <property type="entry name" value="bHLH_dom"/>
</dbReference>
<feature type="domain" description="BHLH" evidence="7">
    <location>
        <begin position="74"/>
        <end position="131"/>
    </location>
</feature>
<dbReference type="EMBL" id="SRMA01023914">
    <property type="protein sequence ID" value="TRZ02575.1"/>
    <property type="molecule type" value="Genomic_DNA"/>
</dbReference>
<dbReference type="AlphaFoldDB" id="A0A553RK68"/>
<organism evidence="8 9">
    <name type="scientific">Danionella cerebrum</name>
    <dbReference type="NCBI Taxonomy" id="2873325"/>
    <lineage>
        <taxon>Eukaryota</taxon>
        <taxon>Metazoa</taxon>
        <taxon>Chordata</taxon>
        <taxon>Craniata</taxon>
        <taxon>Vertebrata</taxon>
        <taxon>Euteleostomi</taxon>
        <taxon>Actinopterygii</taxon>
        <taxon>Neopterygii</taxon>
        <taxon>Teleostei</taxon>
        <taxon>Ostariophysi</taxon>
        <taxon>Cypriniformes</taxon>
        <taxon>Danionidae</taxon>
        <taxon>Danioninae</taxon>
        <taxon>Danionella</taxon>
    </lineage>
</organism>
<gene>
    <name evidence="8" type="ORF">DNTS_018279</name>
</gene>
<dbReference type="GO" id="GO:0000981">
    <property type="term" value="F:DNA-binding transcription factor activity, RNA polymerase II-specific"/>
    <property type="evidence" value="ECO:0007669"/>
    <property type="project" value="TreeGrafter"/>
</dbReference>
<dbReference type="Proteomes" id="UP000316079">
    <property type="component" value="Unassembled WGS sequence"/>
</dbReference>
<evidence type="ECO:0000259" key="7">
    <source>
        <dbReference type="PROSITE" id="PS50888"/>
    </source>
</evidence>
<name>A0A553RK68_9TELE</name>
<dbReference type="GO" id="GO:0005634">
    <property type="term" value="C:nucleus"/>
    <property type="evidence" value="ECO:0007669"/>
    <property type="project" value="TreeGrafter"/>
</dbReference>
<dbReference type="GO" id="GO:0045944">
    <property type="term" value="P:positive regulation of transcription by RNA polymerase II"/>
    <property type="evidence" value="ECO:0007669"/>
    <property type="project" value="TreeGrafter"/>
</dbReference>
<keyword evidence="2" id="KW-0678">Repressor</keyword>
<dbReference type="Gene3D" id="4.10.280.10">
    <property type="entry name" value="Helix-loop-helix DNA-binding domain"/>
    <property type="match status" value="1"/>
</dbReference>
<evidence type="ECO:0000256" key="3">
    <source>
        <dbReference type="ARBA" id="ARBA00023015"/>
    </source>
</evidence>
<dbReference type="PANTHER" id="PTHR19290:SF52">
    <property type="entry name" value="CLASS E BASIC HELIX-LOOP-HELIX PROTEIN 22"/>
    <property type="match status" value="1"/>
</dbReference>
<evidence type="ECO:0000256" key="1">
    <source>
        <dbReference type="ARBA" id="ARBA00017983"/>
    </source>
</evidence>
<dbReference type="SMART" id="SM00353">
    <property type="entry name" value="HLH"/>
    <property type="match status" value="1"/>
</dbReference>
<sequence length="159" mass="18448">MNFRRADPMTCTEQDHVTLMGFFNKLGDGIPERPTDVIFEIENTSSETHDGRFRCMESGYRELSARDTDNNSRALRLLINSRERRRMRDLNDALDELRAVLPYTPYASKRNVKKLSKIATLLLAKNHIMMQARALKEMRSLVEQMNATQTAIKKQPLPY</sequence>
<dbReference type="GO" id="GO:0007423">
    <property type="term" value="P:sensory organ development"/>
    <property type="evidence" value="ECO:0007669"/>
    <property type="project" value="TreeGrafter"/>
</dbReference>
<dbReference type="PANTHER" id="PTHR19290">
    <property type="entry name" value="BASIC HELIX-LOOP-HELIX PROTEIN NEUROGENIN-RELATED"/>
    <property type="match status" value="1"/>
</dbReference>
<proteinExistence type="predicted"/>
<dbReference type="GO" id="GO:0070888">
    <property type="term" value="F:E-box binding"/>
    <property type="evidence" value="ECO:0007669"/>
    <property type="project" value="TreeGrafter"/>
</dbReference>
<dbReference type="Pfam" id="PF00010">
    <property type="entry name" value="HLH"/>
    <property type="match status" value="1"/>
</dbReference>
<protein>
    <recommendedName>
        <fullName evidence="1">Class E basic helix-loop-helix protein 22</fullName>
    </recommendedName>
    <alternativeName>
        <fullName evidence="6">Class B basic helix-loop-helix protein 5</fullName>
    </alternativeName>
</protein>
<evidence type="ECO:0000256" key="4">
    <source>
        <dbReference type="ARBA" id="ARBA00023163"/>
    </source>
</evidence>
<evidence type="ECO:0000256" key="2">
    <source>
        <dbReference type="ARBA" id="ARBA00022491"/>
    </source>
</evidence>
<keyword evidence="3" id="KW-0805">Transcription regulation</keyword>
<keyword evidence="5" id="KW-0539">Nucleus</keyword>
<dbReference type="PROSITE" id="PS50888">
    <property type="entry name" value="BHLH"/>
    <property type="match status" value="1"/>
</dbReference>
<dbReference type="GO" id="GO:0061564">
    <property type="term" value="P:axon development"/>
    <property type="evidence" value="ECO:0007669"/>
    <property type="project" value="TreeGrafter"/>
</dbReference>
<evidence type="ECO:0000313" key="8">
    <source>
        <dbReference type="EMBL" id="TRZ02575.1"/>
    </source>
</evidence>
<evidence type="ECO:0000313" key="9">
    <source>
        <dbReference type="Proteomes" id="UP000316079"/>
    </source>
</evidence>
<dbReference type="OrthoDB" id="10011855at2759"/>
<reference evidence="8 9" key="1">
    <citation type="journal article" date="2019" name="Sci. Data">
        <title>Hybrid genome assembly and annotation of Danionella translucida.</title>
        <authorList>
            <person name="Kadobianskyi M."/>
            <person name="Schulze L."/>
            <person name="Schuelke M."/>
            <person name="Judkewitz B."/>
        </authorList>
    </citation>
    <scope>NUCLEOTIDE SEQUENCE [LARGE SCALE GENOMIC DNA]</scope>
    <source>
        <strain evidence="8 9">Bolton</strain>
    </source>
</reference>
<dbReference type="SUPFAM" id="SSF47459">
    <property type="entry name" value="HLH, helix-loop-helix DNA-binding domain"/>
    <property type="match status" value="1"/>
</dbReference>